<comment type="caution">
    <text evidence="3">The sequence shown here is derived from an EMBL/GenBank/DDBJ whole genome shotgun (WGS) entry which is preliminary data.</text>
</comment>
<evidence type="ECO:0000259" key="2">
    <source>
        <dbReference type="Pfam" id="PF01381"/>
    </source>
</evidence>
<name>A0A437PDH5_9HYPH</name>
<dbReference type="GO" id="GO:0003677">
    <property type="term" value="F:DNA binding"/>
    <property type="evidence" value="ECO:0007669"/>
    <property type="project" value="InterPro"/>
</dbReference>
<organism evidence="3 4">
    <name type="scientific">Methylobacterium oryzihabitans</name>
    <dbReference type="NCBI Taxonomy" id="2499852"/>
    <lineage>
        <taxon>Bacteria</taxon>
        <taxon>Pseudomonadati</taxon>
        <taxon>Pseudomonadota</taxon>
        <taxon>Alphaproteobacteria</taxon>
        <taxon>Hyphomicrobiales</taxon>
        <taxon>Methylobacteriaceae</taxon>
        <taxon>Methylobacterium</taxon>
    </lineage>
</organism>
<dbReference type="InterPro" id="IPR010982">
    <property type="entry name" value="Lambda_DNA-bd_dom_sf"/>
</dbReference>
<feature type="compositionally biased region" description="Basic and acidic residues" evidence="1">
    <location>
        <begin position="72"/>
        <end position="91"/>
    </location>
</feature>
<dbReference type="Proteomes" id="UP000286997">
    <property type="component" value="Unassembled WGS sequence"/>
</dbReference>
<protein>
    <submittedName>
        <fullName evidence="3">XRE family transcriptional regulator</fullName>
    </submittedName>
</protein>
<feature type="region of interest" description="Disordered" evidence="1">
    <location>
        <begin position="64"/>
        <end position="91"/>
    </location>
</feature>
<evidence type="ECO:0000313" key="4">
    <source>
        <dbReference type="Proteomes" id="UP000286997"/>
    </source>
</evidence>
<dbReference type="InterPro" id="IPR001387">
    <property type="entry name" value="Cro/C1-type_HTH"/>
</dbReference>
<dbReference type="Gene3D" id="1.10.260.40">
    <property type="entry name" value="lambda repressor-like DNA-binding domains"/>
    <property type="match status" value="1"/>
</dbReference>
<dbReference type="SUPFAM" id="SSF47413">
    <property type="entry name" value="lambda repressor-like DNA-binding domains"/>
    <property type="match status" value="1"/>
</dbReference>
<reference evidence="3 4" key="1">
    <citation type="submission" date="2019-01" db="EMBL/GenBank/DDBJ databases">
        <authorList>
            <person name="Chen W.-M."/>
        </authorList>
    </citation>
    <scope>NUCLEOTIDE SEQUENCE [LARGE SCALE GENOMIC DNA]</scope>
    <source>
        <strain evidence="3 4">TER-1</strain>
    </source>
</reference>
<dbReference type="CDD" id="cd00093">
    <property type="entry name" value="HTH_XRE"/>
    <property type="match status" value="1"/>
</dbReference>
<proteinExistence type="predicted"/>
<keyword evidence="4" id="KW-1185">Reference proteome</keyword>
<feature type="domain" description="HTH cro/C1-type" evidence="2">
    <location>
        <begin position="8"/>
        <end position="49"/>
    </location>
</feature>
<sequence length="91" mass="9622">MNAAQARRGRELLNWSEADLALRANVDARAIQGFEDGSYPPSPEQAEAIRGALLAAGVRFTGGAHPGAALRGEGEPDDGIHPDDLTTENDR</sequence>
<evidence type="ECO:0000313" key="3">
    <source>
        <dbReference type="EMBL" id="RVU20321.1"/>
    </source>
</evidence>
<dbReference type="Pfam" id="PF01381">
    <property type="entry name" value="HTH_3"/>
    <property type="match status" value="1"/>
</dbReference>
<evidence type="ECO:0000256" key="1">
    <source>
        <dbReference type="SAM" id="MobiDB-lite"/>
    </source>
</evidence>
<gene>
    <name evidence="3" type="ORF">EOE48_06040</name>
</gene>
<dbReference type="EMBL" id="SACP01000004">
    <property type="protein sequence ID" value="RVU20321.1"/>
    <property type="molecule type" value="Genomic_DNA"/>
</dbReference>
<dbReference type="AlphaFoldDB" id="A0A437PDH5"/>
<accession>A0A437PDH5</accession>
<dbReference type="OrthoDB" id="4419620at2"/>